<protein>
    <submittedName>
        <fullName evidence="1">Uncharacterized protein</fullName>
    </submittedName>
</protein>
<gene>
    <name evidence="1" type="ORF">PACLA_8A058369</name>
</gene>
<comment type="caution">
    <text evidence="1">The sequence shown here is derived from an EMBL/GenBank/DDBJ whole genome shotgun (WGS) entry which is preliminary data.</text>
</comment>
<keyword evidence="2" id="KW-1185">Reference proteome</keyword>
<reference evidence="1" key="1">
    <citation type="submission" date="2020-04" db="EMBL/GenBank/DDBJ databases">
        <authorList>
            <person name="Alioto T."/>
            <person name="Alioto T."/>
            <person name="Gomez Garrido J."/>
        </authorList>
    </citation>
    <scope>NUCLEOTIDE SEQUENCE</scope>
    <source>
        <strain evidence="1">A484AB</strain>
    </source>
</reference>
<sequence>MEKCSKKLEFNPNTSKLTVTRLPMKNCDKCKSINMSASGFFGGSFVAPLDKNKIVIFPQSYGKKDVSVETMHISCQSDMYQPVHNYGGVIIYQYDSKSEWRTANNTHCKTGYIVIQDTDSENVKQWRNEPGAVHGAVYRNAFGESVNEAEVVGEGFAIRNDTTFEINSSVFSNPLGSAFHDYRRRMHELSEHSVRKIVEYWKTAGPCWLREILK</sequence>
<evidence type="ECO:0000313" key="2">
    <source>
        <dbReference type="Proteomes" id="UP001152795"/>
    </source>
</evidence>
<evidence type="ECO:0000313" key="1">
    <source>
        <dbReference type="EMBL" id="CAB3977577.1"/>
    </source>
</evidence>
<dbReference type="AlphaFoldDB" id="A0A6S7FJC5"/>
<dbReference type="Proteomes" id="UP001152795">
    <property type="component" value="Unassembled WGS sequence"/>
</dbReference>
<name>A0A6S7FJC5_PARCT</name>
<organism evidence="1 2">
    <name type="scientific">Paramuricea clavata</name>
    <name type="common">Red gorgonian</name>
    <name type="synonym">Violescent sea-whip</name>
    <dbReference type="NCBI Taxonomy" id="317549"/>
    <lineage>
        <taxon>Eukaryota</taxon>
        <taxon>Metazoa</taxon>
        <taxon>Cnidaria</taxon>
        <taxon>Anthozoa</taxon>
        <taxon>Octocorallia</taxon>
        <taxon>Malacalcyonacea</taxon>
        <taxon>Plexauridae</taxon>
        <taxon>Paramuricea</taxon>
    </lineage>
</organism>
<accession>A0A6S7FJC5</accession>
<dbReference type="EMBL" id="CACRXK020000055">
    <property type="protein sequence ID" value="CAB3977577.1"/>
    <property type="molecule type" value="Genomic_DNA"/>
</dbReference>
<proteinExistence type="predicted"/>
<dbReference type="OrthoDB" id="5963582at2759"/>